<dbReference type="InterPro" id="IPR011712">
    <property type="entry name" value="Sig_transdc_His_kin_sub3_dim/P"/>
</dbReference>
<name>A0ABT1PQC0_9ACTN</name>
<feature type="domain" description="Histidine kinase" evidence="11">
    <location>
        <begin position="201"/>
        <end position="398"/>
    </location>
</feature>
<evidence type="ECO:0000256" key="9">
    <source>
        <dbReference type="SAM" id="Coils"/>
    </source>
</evidence>
<organism evidence="12 13">
    <name type="scientific">Streptantibioticus rubrisoli</name>
    <dbReference type="NCBI Taxonomy" id="1387313"/>
    <lineage>
        <taxon>Bacteria</taxon>
        <taxon>Bacillati</taxon>
        <taxon>Actinomycetota</taxon>
        <taxon>Actinomycetes</taxon>
        <taxon>Kitasatosporales</taxon>
        <taxon>Streptomycetaceae</taxon>
        <taxon>Streptantibioticus</taxon>
    </lineage>
</organism>
<keyword evidence="4" id="KW-0808">Transferase</keyword>
<dbReference type="SUPFAM" id="SSF55874">
    <property type="entry name" value="ATPase domain of HSP90 chaperone/DNA topoisomerase II/histidine kinase"/>
    <property type="match status" value="1"/>
</dbReference>
<evidence type="ECO:0000256" key="5">
    <source>
        <dbReference type="ARBA" id="ARBA00022741"/>
    </source>
</evidence>
<dbReference type="Pfam" id="PF23539">
    <property type="entry name" value="DUF7134"/>
    <property type="match status" value="1"/>
</dbReference>
<dbReference type="CDD" id="cd16917">
    <property type="entry name" value="HATPase_UhpB-NarQ-NarX-like"/>
    <property type="match status" value="1"/>
</dbReference>
<dbReference type="EMBL" id="JANFNH010000066">
    <property type="protein sequence ID" value="MCQ4046423.1"/>
    <property type="molecule type" value="Genomic_DNA"/>
</dbReference>
<comment type="catalytic activity">
    <reaction evidence="1">
        <text>ATP + protein L-histidine = ADP + protein N-phospho-L-histidine.</text>
        <dbReference type="EC" id="2.7.13.3"/>
    </reaction>
</comment>
<keyword evidence="6 12" id="KW-0418">Kinase</keyword>
<evidence type="ECO:0000256" key="7">
    <source>
        <dbReference type="ARBA" id="ARBA00022840"/>
    </source>
</evidence>
<evidence type="ECO:0000313" key="13">
    <source>
        <dbReference type="Proteomes" id="UP001206206"/>
    </source>
</evidence>
<evidence type="ECO:0000256" key="10">
    <source>
        <dbReference type="SAM" id="Phobius"/>
    </source>
</evidence>
<evidence type="ECO:0000256" key="6">
    <source>
        <dbReference type="ARBA" id="ARBA00022777"/>
    </source>
</evidence>
<evidence type="ECO:0000259" key="11">
    <source>
        <dbReference type="PROSITE" id="PS50109"/>
    </source>
</evidence>
<gene>
    <name evidence="12" type="ORF">NON19_31325</name>
</gene>
<evidence type="ECO:0000313" key="12">
    <source>
        <dbReference type="EMBL" id="MCQ4046423.1"/>
    </source>
</evidence>
<sequence length="400" mass="43211">MQRLYDFLRRHPTMVDSFWAFVLFGFGALQIVSESGTRGARMLELPAAVALCLVVALRRRAPEKMLLLAIITGIGQLVLSLTPSLANFAMLVIVYTVASVGAQWARRLALVGSLSAAGLYQLRWPTSAENNGHLFNIALAVVFMTIPFFLAWVIGDSLRTRRAYYAQLEERAERLQREREAQAKAAVAAERARIARELHDVVAHNVSVMVVQADGAAYVLDTSPDQAKQALSTISQTGRLALAEMRRLLGLLRASDDSGGEYVPQPGVDQLGDLIDQVRGAGLPVDFEVDGTPRPLSSGVELTAYRIVQEALTNTRKHGGPDARATVHITYGDSDLKMLIEDDGRGAQHELYEEGGADGLGQGLIGMRERIAMVGGTLSAGPRPGGGFRISAELPLKPAS</sequence>
<evidence type="ECO:0000256" key="8">
    <source>
        <dbReference type="ARBA" id="ARBA00023012"/>
    </source>
</evidence>
<reference evidence="12 13" key="1">
    <citation type="submission" date="2022-06" db="EMBL/GenBank/DDBJ databases">
        <title>Draft genome sequence of type strain Streptomyces rubrisoli DSM 42083.</title>
        <authorList>
            <person name="Duangmal K."/>
            <person name="Klaysubun C."/>
        </authorList>
    </citation>
    <scope>NUCLEOTIDE SEQUENCE [LARGE SCALE GENOMIC DNA]</scope>
    <source>
        <strain evidence="12 13">DSM 42083</strain>
    </source>
</reference>
<keyword evidence="10" id="KW-0472">Membrane</keyword>
<keyword evidence="10" id="KW-0812">Transmembrane</keyword>
<dbReference type="EC" id="2.7.13.3" evidence="2"/>
<dbReference type="Proteomes" id="UP001206206">
    <property type="component" value="Unassembled WGS sequence"/>
</dbReference>
<dbReference type="Gene3D" id="3.30.565.10">
    <property type="entry name" value="Histidine kinase-like ATPase, C-terminal domain"/>
    <property type="match status" value="1"/>
</dbReference>
<feature type="transmembrane region" description="Helical" evidence="10">
    <location>
        <begin position="104"/>
        <end position="122"/>
    </location>
</feature>
<evidence type="ECO:0000256" key="1">
    <source>
        <dbReference type="ARBA" id="ARBA00000085"/>
    </source>
</evidence>
<proteinExistence type="predicted"/>
<dbReference type="PANTHER" id="PTHR24421:SF10">
    <property type="entry name" value="NITRATE_NITRITE SENSOR PROTEIN NARQ"/>
    <property type="match status" value="1"/>
</dbReference>
<dbReference type="Pfam" id="PF07730">
    <property type="entry name" value="HisKA_3"/>
    <property type="match status" value="1"/>
</dbReference>
<keyword evidence="13" id="KW-1185">Reference proteome</keyword>
<keyword evidence="3" id="KW-0597">Phosphoprotein</keyword>
<comment type="caution">
    <text evidence="12">The sequence shown here is derived from an EMBL/GenBank/DDBJ whole genome shotgun (WGS) entry which is preliminary data.</text>
</comment>
<dbReference type="RefSeq" id="WP_255932665.1">
    <property type="nucleotide sequence ID" value="NZ_JANFNH010000066.1"/>
</dbReference>
<dbReference type="InterPro" id="IPR003594">
    <property type="entry name" value="HATPase_dom"/>
</dbReference>
<dbReference type="InterPro" id="IPR055558">
    <property type="entry name" value="DUF7134"/>
</dbReference>
<dbReference type="SMART" id="SM00387">
    <property type="entry name" value="HATPase_c"/>
    <property type="match status" value="1"/>
</dbReference>
<dbReference type="InterPro" id="IPR005467">
    <property type="entry name" value="His_kinase_dom"/>
</dbReference>
<keyword evidence="10" id="KW-1133">Transmembrane helix</keyword>
<dbReference type="PROSITE" id="PS50109">
    <property type="entry name" value="HIS_KIN"/>
    <property type="match status" value="1"/>
</dbReference>
<feature type="transmembrane region" description="Helical" evidence="10">
    <location>
        <begin position="65"/>
        <end position="98"/>
    </location>
</feature>
<dbReference type="InterPro" id="IPR036890">
    <property type="entry name" value="HATPase_C_sf"/>
</dbReference>
<evidence type="ECO:0000256" key="2">
    <source>
        <dbReference type="ARBA" id="ARBA00012438"/>
    </source>
</evidence>
<feature type="transmembrane region" description="Helical" evidence="10">
    <location>
        <begin position="12"/>
        <end position="33"/>
    </location>
</feature>
<protein>
    <recommendedName>
        <fullName evidence="2">histidine kinase</fullName>
        <ecNumber evidence="2">2.7.13.3</ecNumber>
    </recommendedName>
</protein>
<feature type="transmembrane region" description="Helical" evidence="10">
    <location>
        <begin position="134"/>
        <end position="154"/>
    </location>
</feature>
<dbReference type="PANTHER" id="PTHR24421">
    <property type="entry name" value="NITRATE/NITRITE SENSOR PROTEIN NARX-RELATED"/>
    <property type="match status" value="1"/>
</dbReference>
<accession>A0ABT1PQC0</accession>
<dbReference type="GO" id="GO:0016301">
    <property type="term" value="F:kinase activity"/>
    <property type="evidence" value="ECO:0007669"/>
    <property type="project" value="UniProtKB-KW"/>
</dbReference>
<dbReference type="Gene3D" id="1.20.5.1930">
    <property type="match status" value="1"/>
</dbReference>
<keyword evidence="8" id="KW-0902">Two-component regulatory system</keyword>
<evidence type="ECO:0000256" key="3">
    <source>
        <dbReference type="ARBA" id="ARBA00022553"/>
    </source>
</evidence>
<dbReference type="InterPro" id="IPR050482">
    <property type="entry name" value="Sensor_HK_TwoCompSys"/>
</dbReference>
<dbReference type="Pfam" id="PF02518">
    <property type="entry name" value="HATPase_c"/>
    <property type="match status" value="1"/>
</dbReference>
<keyword evidence="7" id="KW-0067">ATP-binding</keyword>
<evidence type="ECO:0000256" key="4">
    <source>
        <dbReference type="ARBA" id="ARBA00022679"/>
    </source>
</evidence>
<keyword evidence="9" id="KW-0175">Coiled coil</keyword>
<keyword evidence="5" id="KW-0547">Nucleotide-binding</keyword>
<feature type="coiled-coil region" evidence="9">
    <location>
        <begin position="158"/>
        <end position="192"/>
    </location>
</feature>